<evidence type="ECO:0000313" key="3">
    <source>
        <dbReference type="WBParaSite" id="SSLN_0000334601-mRNA-1"/>
    </source>
</evidence>
<reference evidence="1 2" key="2">
    <citation type="submission" date="2018-11" db="EMBL/GenBank/DDBJ databases">
        <authorList>
            <consortium name="Pathogen Informatics"/>
        </authorList>
    </citation>
    <scope>NUCLEOTIDE SEQUENCE [LARGE SCALE GENOMIC DNA]</scope>
    <source>
        <strain evidence="1 2">NST_G2</strain>
    </source>
</reference>
<gene>
    <name evidence="1" type="ORF">SSLN_LOCUS3246</name>
</gene>
<evidence type="ECO:0000313" key="2">
    <source>
        <dbReference type="Proteomes" id="UP000275846"/>
    </source>
</evidence>
<dbReference type="AlphaFoldDB" id="A0A183SG98"/>
<dbReference type="EMBL" id="UYSU01032476">
    <property type="protein sequence ID" value="VDL89631.1"/>
    <property type="molecule type" value="Genomic_DNA"/>
</dbReference>
<reference evidence="3" key="1">
    <citation type="submission" date="2016-06" db="UniProtKB">
        <authorList>
            <consortium name="WormBaseParasite"/>
        </authorList>
    </citation>
    <scope>IDENTIFICATION</scope>
</reference>
<name>A0A183SG98_SCHSO</name>
<protein>
    <submittedName>
        <fullName evidence="1 3">Uncharacterized protein</fullName>
    </submittedName>
</protein>
<organism evidence="3">
    <name type="scientific">Schistocephalus solidus</name>
    <name type="common">Tapeworm</name>
    <dbReference type="NCBI Taxonomy" id="70667"/>
    <lineage>
        <taxon>Eukaryota</taxon>
        <taxon>Metazoa</taxon>
        <taxon>Spiralia</taxon>
        <taxon>Lophotrochozoa</taxon>
        <taxon>Platyhelminthes</taxon>
        <taxon>Cestoda</taxon>
        <taxon>Eucestoda</taxon>
        <taxon>Diphyllobothriidea</taxon>
        <taxon>Diphyllobothriidae</taxon>
        <taxon>Schistocephalus</taxon>
    </lineage>
</organism>
<proteinExistence type="predicted"/>
<dbReference type="WBParaSite" id="SSLN_0000334601-mRNA-1">
    <property type="protein sequence ID" value="SSLN_0000334601-mRNA-1"/>
    <property type="gene ID" value="SSLN_0000334601"/>
</dbReference>
<evidence type="ECO:0000313" key="1">
    <source>
        <dbReference type="EMBL" id="VDL89631.1"/>
    </source>
</evidence>
<dbReference type="Proteomes" id="UP000275846">
    <property type="component" value="Unassembled WGS sequence"/>
</dbReference>
<keyword evidence="2" id="KW-1185">Reference proteome</keyword>
<dbReference type="OrthoDB" id="10483558at2759"/>
<sequence length="84" mass="9745">MNDPHAPDDNATVQTPDCQLPIFIQSTTLIVLERARRQHQDWSDHNDADISNLLAEKNRSCKVHMDRRTDVTKAAFFRYHSLVQ</sequence>
<accession>A0A183SG98</accession>